<feature type="transmembrane region" description="Helical" evidence="2">
    <location>
        <begin position="588"/>
        <end position="607"/>
    </location>
</feature>
<comment type="caution">
    <text evidence="3">The sequence shown here is derived from an EMBL/GenBank/DDBJ whole genome shotgun (WGS) entry which is preliminary data.</text>
</comment>
<feature type="transmembrane region" description="Helical" evidence="2">
    <location>
        <begin position="103"/>
        <end position="125"/>
    </location>
</feature>
<dbReference type="Pfam" id="PF10101">
    <property type="entry name" value="DUF2339"/>
    <property type="match status" value="1"/>
</dbReference>
<feature type="transmembrane region" description="Helical" evidence="2">
    <location>
        <begin position="687"/>
        <end position="707"/>
    </location>
</feature>
<proteinExistence type="predicted"/>
<dbReference type="EMBL" id="RBIL01000001">
    <property type="protein sequence ID" value="RKQ93796.1"/>
    <property type="molecule type" value="Genomic_DNA"/>
</dbReference>
<feature type="transmembrane region" description="Helical" evidence="2">
    <location>
        <begin position="662"/>
        <end position="681"/>
    </location>
</feature>
<organism evidence="3 4">
    <name type="scientific">Solirubrobacter pauli</name>
    <dbReference type="NCBI Taxonomy" id="166793"/>
    <lineage>
        <taxon>Bacteria</taxon>
        <taxon>Bacillati</taxon>
        <taxon>Actinomycetota</taxon>
        <taxon>Thermoleophilia</taxon>
        <taxon>Solirubrobacterales</taxon>
        <taxon>Solirubrobacteraceae</taxon>
        <taxon>Solirubrobacter</taxon>
    </lineage>
</organism>
<feature type="transmembrane region" description="Helical" evidence="2">
    <location>
        <begin position="137"/>
        <end position="155"/>
    </location>
</feature>
<keyword evidence="4" id="KW-1185">Reference proteome</keyword>
<dbReference type="AlphaFoldDB" id="A0A660LHH0"/>
<feature type="transmembrane region" description="Helical" evidence="2">
    <location>
        <begin position="366"/>
        <end position="383"/>
    </location>
</feature>
<feature type="transmembrane region" description="Helical" evidence="2">
    <location>
        <begin position="220"/>
        <end position="236"/>
    </location>
</feature>
<feature type="transmembrane region" description="Helical" evidence="2">
    <location>
        <begin position="389"/>
        <end position="408"/>
    </location>
</feature>
<feature type="transmembrane region" description="Helical" evidence="2">
    <location>
        <begin position="242"/>
        <end position="258"/>
    </location>
</feature>
<feature type="transmembrane region" description="Helical" evidence="2">
    <location>
        <begin position="557"/>
        <end position="576"/>
    </location>
</feature>
<evidence type="ECO:0000313" key="4">
    <source>
        <dbReference type="Proteomes" id="UP000278962"/>
    </source>
</evidence>
<feature type="compositionally biased region" description="Basic and acidic residues" evidence="1">
    <location>
        <begin position="78"/>
        <end position="88"/>
    </location>
</feature>
<protein>
    <submittedName>
        <fullName evidence="3">Putative membrane protein DUF2339</fullName>
    </submittedName>
</protein>
<gene>
    <name evidence="3" type="ORF">C8N24_3669</name>
</gene>
<dbReference type="Proteomes" id="UP000278962">
    <property type="component" value="Unassembled WGS sequence"/>
</dbReference>
<evidence type="ECO:0000256" key="1">
    <source>
        <dbReference type="SAM" id="MobiDB-lite"/>
    </source>
</evidence>
<dbReference type="OrthoDB" id="666059at2"/>
<evidence type="ECO:0000313" key="3">
    <source>
        <dbReference type="EMBL" id="RKQ93796.1"/>
    </source>
</evidence>
<evidence type="ECO:0000256" key="2">
    <source>
        <dbReference type="SAM" id="Phobius"/>
    </source>
</evidence>
<dbReference type="PANTHER" id="PTHR38434">
    <property type="entry name" value="BLL2549 PROTEIN"/>
    <property type="match status" value="1"/>
</dbReference>
<reference evidence="3 4" key="1">
    <citation type="submission" date="2018-10" db="EMBL/GenBank/DDBJ databases">
        <title>Genomic Encyclopedia of Archaeal and Bacterial Type Strains, Phase II (KMG-II): from individual species to whole genera.</title>
        <authorList>
            <person name="Goeker M."/>
        </authorList>
    </citation>
    <scope>NUCLEOTIDE SEQUENCE [LARGE SCALE GENOMIC DNA]</scope>
    <source>
        <strain evidence="3 4">DSM 14954</strain>
    </source>
</reference>
<feature type="region of interest" description="Disordered" evidence="1">
    <location>
        <begin position="13"/>
        <end position="98"/>
    </location>
</feature>
<feature type="transmembrane region" description="Helical" evidence="2">
    <location>
        <begin position="481"/>
        <end position="500"/>
    </location>
</feature>
<feature type="transmembrane region" description="Helical" evidence="2">
    <location>
        <begin position="530"/>
        <end position="550"/>
    </location>
</feature>
<feature type="transmembrane region" description="Helical" evidence="2">
    <location>
        <begin position="614"/>
        <end position="630"/>
    </location>
</feature>
<feature type="transmembrane region" description="Helical" evidence="2">
    <location>
        <begin position="289"/>
        <end position="308"/>
    </location>
</feature>
<feature type="transmembrane region" description="Helical" evidence="2">
    <location>
        <begin position="167"/>
        <end position="189"/>
    </location>
</feature>
<dbReference type="PANTHER" id="PTHR38434:SF1">
    <property type="entry name" value="BLL2549 PROTEIN"/>
    <property type="match status" value="1"/>
</dbReference>
<feature type="transmembrane region" description="Helical" evidence="2">
    <location>
        <begin position="195"/>
        <end position="213"/>
    </location>
</feature>
<feature type="transmembrane region" description="Helical" evidence="2">
    <location>
        <begin position="265"/>
        <end position="283"/>
    </location>
</feature>
<feature type="transmembrane region" description="Helical" evidence="2">
    <location>
        <begin position="636"/>
        <end position="655"/>
    </location>
</feature>
<accession>A0A660LHH0</accession>
<keyword evidence="2" id="KW-0472">Membrane</keyword>
<keyword evidence="2" id="KW-1133">Transmembrane helix</keyword>
<dbReference type="InterPro" id="IPR019286">
    <property type="entry name" value="DUF2339_TM"/>
</dbReference>
<keyword evidence="2" id="KW-0812">Transmembrane</keyword>
<feature type="transmembrane region" description="Helical" evidence="2">
    <location>
        <begin position="449"/>
        <end position="469"/>
    </location>
</feature>
<sequence length="716" mass="72902">MVEDRITALEQHTATLESRLRALEGTSGRSWSPNRPEAPSPAPLRGQPWAAPSQPGARDPGPHGTSPSVGEAGSVRPGSRDPGHHGEGAHSTTAKPKRDLEDVLGGSVLAWVGGVAVLAGLAFLLTIAISRGWLGEGARTLLAGALSTALLAVGVRLRERDDRTEAALAATAVGIAGLFGTLMMAGAVYSLIPLALAQAAAFAVGAVATTLAIRWDAQPIGWLGLLGALLAPAVLGALDDGGIAFLAIAYAASVRVLVWRRWTALAWAVFATVTVEWVAWLALDTPGDGVAHFVLATFGALTAALAYGLDSQRAKPNPSALALITLNSVLMLGFAVDDAATLAAVAAAHVLVGLAATQIPRISRPIALITIAAGVVIADFAVAAQFDGLVVTVLWGAGAVVFAALLGARRMPDAVEPFVKDFGIAIDEDWRPRVPGVARLLGRPHEEDWTLAVVGLVGQLLIAVGHVLAVEAPLERLAGPSVGATGLVAVAAIGLVAFVCARLSWRALDLLALTAVAGFTGLAAEGLPVTLALAAEGALLGLAAARGAAVRGPADQWASLAFVALAAVHALAVVVPPDALVNGLGPDPLEPTLALAAVTAALGVTLLGRKAAPFALLYLASGLVVTVGGPEHGGQALLSVLWALCGVGAVVYGLVKDVRPVRLVALALLAVTAVKVFGYDMASLDNLARVASFIVFGILLLLGAFAWQRVRPRALT</sequence>
<name>A0A660LHH0_9ACTN</name>